<proteinExistence type="predicted"/>
<keyword evidence="1" id="KW-0472">Membrane</keyword>
<dbReference type="Proteomes" id="UP000315724">
    <property type="component" value="Chromosome"/>
</dbReference>
<organism evidence="2 3">
    <name type="scientific">Thalassoglobus polymorphus</name>
    <dbReference type="NCBI Taxonomy" id="2527994"/>
    <lineage>
        <taxon>Bacteria</taxon>
        <taxon>Pseudomonadati</taxon>
        <taxon>Planctomycetota</taxon>
        <taxon>Planctomycetia</taxon>
        <taxon>Planctomycetales</taxon>
        <taxon>Planctomycetaceae</taxon>
        <taxon>Thalassoglobus</taxon>
    </lineage>
</organism>
<evidence type="ECO:0000313" key="3">
    <source>
        <dbReference type="Proteomes" id="UP000315724"/>
    </source>
</evidence>
<sequence>MNTFNQLLNDEAGFIVSAELILVATIVVLGLIVGLAELSMNINHELEDVGTAFNNMQQSYSFDGTIGHKGSILGSSFDDSYDFCSSECDVN</sequence>
<evidence type="ECO:0000313" key="2">
    <source>
        <dbReference type="EMBL" id="QDT35148.1"/>
    </source>
</evidence>
<dbReference type="RefSeq" id="WP_145204242.1">
    <property type="nucleotide sequence ID" value="NZ_CP036267.1"/>
</dbReference>
<reference evidence="2 3" key="1">
    <citation type="submission" date="2019-02" db="EMBL/GenBank/DDBJ databases">
        <title>Deep-cultivation of Planctomycetes and their phenomic and genomic characterization uncovers novel biology.</title>
        <authorList>
            <person name="Wiegand S."/>
            <person name="Jogler M."/>
            <person name="Boedeker C."/>
            <person name="Pinto D."/>
            <person name="Vollmers J."/>
            <person name="Rivas-Marin E."/>
            <person name="Kohn T."/>
            <person name="Peeters S.H."/>
            <person name="Heuer A."/>
            <person name="Rast P."/>
            <person name="Oberbeckmann S."/>
            <person name="Bunk B."/>
            <person name="Jeske O."/>
            <person name="Meyerdierks A."/>
            <person name="Storesund J.E."/>
            <person name="Kallscheuer N."/>
            <person name="Luecker S."/>
            <person name="Lage O.M."/>
            <person name="Pohl T."/>
            <person name="Merkel B.J."/>
            <person name="Hornburger P."/>
            <person name="Mueller R.-W."/>
            <person name="Bruemmer F."/>
            <person name="Labrenz M."/>
            <person name="Spormann A.M."/>
            <person name="Op den Camp H."/>
            <person name="Overmann J."/>
            <person name="Amann R."/>
            <person name="Jetten M.S.M."/>
            <person name="Mascher T."/>
            <person name="Medema M.H."/>
            <person name="Devos D.P."/>
            <person name="Kaster A.-K."/>
            <person name="Ovreas L."/>
            <person name="Rohde M."/>
            <person name="Galperin M.Y."/>
            <person name="Jogler C."/>
        </authorList>
    </citation>
    <scope>NUCLEOTIDE SEQUENCE [LARGE SCALE GENOMIC DNA]</scope>
    <source>
        <strain evidence="2 3">Mal48</strain>
    </source>
</reference>
<keyword evidence="3" id="KW-1185">Reference proteome</keyword>
<keyword evidence="1" id="KW-1133">Transmembrane helix</keyword>
<keyword evidence="1" id="KW-0812">Transmembrane</keyword>
<dbReference type="AlphaFoldDB" id="A0A517QU75"/>
<protein>
    <recommendedName>
        <fullName evidence="4">Branched-chain amino acid aminotransferase</fullName>
    </recommendedName>
</protein>
<gene>
    <name evidence="2" type="ORF">Mal48_44230</name>
</gene>
<feature type="transmembrane region" description="Helical" evidence="1">
    <location>
        <begin position="12"/>
        <end position="36"/>
    </location>
</feature>
<name>A0A517QU75_9PLAN</name>
<evidence type="ECO:0000256" key="1">
    <source>
        <dbReference type="SAM" id="Phobius"/>
    </source>
</evidence>
<dbReference type="OrthoDB" id="278295at2"/>
<accession>A0A517QU75</accession>
<evidence type="ECO:0008006" key="4">
    <source>
        <dbReference type="Google" id="ProtNLM"/>
    </source>
</evidence>
<dbReference type="EMBL" id="CP036267">
    <property type="protein sequence ID" value="QDT35148.1"/>
    <property type="molecule type" value="Genomic_DNA"/>
</dbReference>
<dbReference type="KEGG" id="tpol:Mal48_44230"/>